<dbReference type="PANTHER" id="PTHR42681:SF1">
    <property type="entry name" value="MALONYL-COA-ACYL CARRIER PROTEIN TRANSACYLASE, MITOCHONDRIAL"/>
    <property type="match status" value="1"/>
</dbReference>
<keyword evidence="2 6" id="KW-0808">Transferase</keyword>
<dbReference type="AlphaFoldDB" id="A0A2A9EX31"/>
<dbReference type="InterPro" id="IPR001227">
    <property type="entry name" value="Ac_transferase_dom_sf"/>
</dbReference>
<dbReference type="GO" id="GO:0005829">
    <property type="term" value="C:cytosol"/>
    <property type="evidence" value="ECO:0007669"/>
    <property type="project" value="TreeGrafter"/>
</dbReference>
<dbReference type="SUPFAM" id="SSF52151">
    <property type="entry name" value="FabD/lysophospholipase-like"/>
    <property type="match status" value="1"/>
</dbReference>
<dbReference type="PANTHER" id="PTHR42681">
    <property type="entry name" value="MALONYL-COA-ACYL CARRIER PROTEIN TRANSACYLASE, MITOCHONDRIAL"/>
    <property type="match status" value="1"/>
</dbReference>
<evidence type="ECO:0000256" key="3">
    <source>
        <dbReference type="ARBA" id="ARBA00023315"/>
    </source>
</evidence>
<dbReference type="InterPro" id="IPR016036">
    <property type="entry name" value="Malonyl_transacylase_ACP-bd"/>
</dbReference>
<comment type="caution">
    <text evidence="6">The sequence shown here is derived from an EMBL/GenBank/DDBJ whole genome shotgun (WGS) entry which is preliminary data.</text>
</comment>
<dbReference type="SUPFAM" id="SSF55048">
    <property type="entry name" value="Probable ACP-binding domain of malonyl-CoA ACP transacylase"/>
    <property type="match status" value="1"/>
</dbReference>
<keyword evidence="3" id="KW-0012">Acyltransferase</keyword>
<dbReference type="RefSeq" id="WP_098463923.1">
    <property type="nucleotide sequence ID" value="NZ_PDJJ01000001.1"/>
</dbReference>
<evidence type="ECO:0000256" key="1">
    <source>
        <dbReference type="ARBA" id="ARBA00013258"/>
    </source>
</evidence>
<dbReference type="Pfam" id="PF00698">
    <property type="entry name" value="Acyl_transf_1"/>
    <property type="match status" value="1"/>
</dbReference>
<reference evidence="6 7" key="1">
    <citation type="submission" date="2017-10" db="EMBL/GenBank/DDBJ databases">
        <title>Sequencing the genomes of 1000 actinobacteria strains.</title>
        <authorList>
            <person name="Klenk H.-P."/>
        </authorList>
    </citation>
    <scope>NUCLEOTIDE SEQUENCE [LARGE SCALE GENOMIC DNA]</scope>
    <source>
        <strain evidence="6 7">DSM 21863</strain>
    </source>
</reference>
<evidence type="ECO:0000313" key="7">
    <source>
        <dbReference type="Proteomes" id="UP000224130"/>
    </source>
</evidence>
<comment type="catalytic activity">
    <reaction evidence="4">
        <text>holo-[ACP] + malonyl-CoA = malonyl-[ACP] + CoA</text>
        <dbReference type="Rhea" id="RHEA:41792"/>
        <dbReference type="Rhea" id="RHEA-COMP:9623"/>
        <dbReference type="Rhea" id="RHEA-COMP:9685"/>
        <dbReference type="ChEBI" id="CHEBI:57287"/>
        <dbReference type="ChEBI" id="CHEBI:57384"/>
        <dbReference type="ChEBI" id="CHEBI:64479"/>
        <dbReference type="ChEBI" id="CHEBI:78449"/>
        <dbReference type="EC" id="2.3.1.39"/>
    </reaction>
</comment>
<dbReference type="InterPro" id="IPR016035">
    <property type="entry name" value="Acyl_Trfase/lysoPLipase"/>
</dbReference>
<dbReference type="SMART" id="SM00827">
    <property type="entry name" value="PKS_AT"/>
    <property type="match status" value="1"/>
</dbReference>
<protein>
    <recommendedName>
        <fullName evidence="1">[acyl-carrier-protein] S-malonyltransferase</fullName>
        <ecNumber evidence="1">2.3.1.39</ecNumber>
    </recommendedName>
</protein>
<evidence type="ECO:0000259" key="5">
    <source>
        <dbReference type="SMART" id="SM00827"/>
    </source>
</evidence>
<dbReference type="InterPro" id="IPR014043">
    <property type="entry name" value="Acyl_transferase_dom"/>
</dbReference>
<dbReference type="EMBL" id="PDJJ01000001">
    <property type="protein sequence ID" value="PFG43584.1"/>
    <property type="molecule type" value="Genomic_DNA"/>
</dbReference>
<name>A0A2A9EX31_9MICO</name>
<evidence type="ECO:0000256" key="4">
    <source>
        <dbReference type="ARBA" id="ARBA00048462"/>
    </source>
</evidence>
<organism evidence="6 7">
    <name type="scientific">Isoptericola jiangsuensis</name>
    <dbReference type="NCBI Taxonomy" id="548579"/>
    <lineage>
        <taxon>Bacteria</taxon>
        <taxon>Bacillati</taxon>
        <taxon>Actinomycetota</taxon>
        <taxon>Actinomycetes</taxon>
        <taxon>Micrococcales</taxon>
        <taxon>Promicromonosporaceae</taxon>
        <taxon>Isoptericola</taxon>
    </lineage>
</organism>
<dbReference type="Gene3D" id="3.40.366.10">
    <property type="entry name" value="Malonyl-Coenzyme A Acyl Carrier Protein, domain 2"/>
    <property type="match status" value="1"/>
</dbReference>
<accession>A0A2A9EX31</accession>
<dbReference type="GO" id="GO:0004314">
    <property type="term" value="F:[acyl-carrier-protein] S-malonyltransferase activity"/>
    <property type="evidence" value="ECO:0007669"/>
    <property type="project" value="UniProtKB-EC"/>
</dbReference>
<feature type="domain" description="Malonyl-CoA:ACP transacylase (MAT)" evidence="5">
    <location>
        <begin position="5"/>
        <end position="327"/>
    </location>
</feature>
<evidence type="ECO:0000256" key="2">
    <source>
        <dbReference type="ARBA" id="ARBA00022679"/>
    </source>
</evidence>
<dbReference type="GO" id="GO:0006633">
    <property type="term" value="P:fatty acid biosynthetic process"/>
    <property type="evidence" value="ECO:0007669"/>
    <property type="project" value="TreeGrafter"/>
</dbReference>
<evidence type="ECO:0000313" key="6">
    <source>
        <dbReference type="EMBL" id="PFG43584.1"/>
    </source>
</evidence>
<gene>
    <name evidence="6" type="ORF">ATJ88_2288</name>
</gene>
<dbReference type="OrthoDB" id="3248271at2"/>
<dbReference type="Proteomes" id="UP000224130">
    <property type="component" value="Unassembled WGS sequence"/>
</dbReference>
<dbReference type="EC" id="2.3.1.39" evidence="1"/>
<sequence length="334" mass="33183">MLAVVCPGQGSQTPGMLAPWLELPGTSDLLDSFSAAAGTDLVQHGTTSDAETIRDTAVAQPLIVSASLLALRAILDGRPTTDVVDVTAGHSVGELAAAAVAGALDDAGAVGLVSHRARAMAEAAAATPSGMSAVVGGDPDDVLAAIEAAGLFPANVNGGGQVVAAGSPEALAALAEQPPTRARVIPLQVAGAFHTPYMESARAAFENVATTWLATDPRLPLLSNADGAAYSTLGEGAHGHGRSTDVLARLSAQVTAPVRWDLCQATLAELGVTAILELAPGGVLAGLAKRSLKGVELVAVKSPDDVSAARDLVARHSVAAGAGATGGDVAQDEQ</sequence>
<dbReference type="Gene3D" id="3.30.70.250">
    <property type="entry name" value="Malonyl-CoA ACP transacylase, ACP-binding"/>
    <property type="match status" value="1"/>
</dbReference>
<dbReference type="InterPro" id="IPR050858">
    <property type="entry name" value="Mal-CoA-ACP_Trans/PKS_FabD"/>
</dbReference>
<proteinExistence type="predicted"/>
<keyword evidence="7" id="KW-1185">Reference proteome</keyword>